<dbReference type="InterPro" id="IPR011004">
    <property type="entry name" value="Trimer_LpxA-like_sf"/>
</dbReference>
<gene>
    <name evidence="1" type="ORF">C0W81_20170</name>
</gene>
<evidence type="ECO:0000313" key="1">
    <source>
        <dbReference type="EMBL" id="PST95967.1"/>
    </source>
</evidence>
<accession>A0A2T3HSD1</accession>
<dbReference type="InterPro" id="IPR051159">
    <property type="entry name" value="Hexapeptide_acetyltransf"/>
</dbReference>
<dbReference type="CDD" id="cd04647">
    <property type="entry name" value="LbH_MAT_like"/>
    <property type="match status" value="1"/>
</dbReference>
<protein>
    <submittedName>
        <fullName evidence="1">Acetyltransferase</fullName>
    </submittedName>
</protein>
<dbReference type="InterPro" id="IPR001451">
    <property type="entry name" value="Hexapep"/>
</dbReference>
<dbReference type="Gene3D" id="2.160.10.10">
    <property type="entry name" value="Hexapeptide repeat proteins"/>
    <property type="match status" value="1"/>
</dbReference>
<organism evidence="1 2">
    <name type="scientific">Photobacterium aquimaris</name>
    <dbReference type="NCBI Taxonomy" id="512643"/>
    <lineage>
        <taxon>Bacteria</taxon>
        <taxon>Pseudomonadati</taxon>
        <taxon>Pseudomonadota</taxon>
        <taxon>Gammaproteobacteria</taxon>
        <taxon>Vibrionales</taxon>
        <taxon>Vibrionaceae</taxon>
        <taxon>Photobacterium</taxon>
    </lineage>
</organism>
<dbReference type="RefSeq" id="WP_060997339.1">
    <property type="nucleotide sequence ID" value="NZ_LNQZ01000005.1"/>
</dbReference>
<dbReference type="Pfam" id="PF00132">
    <property type="entry name" value="Hexapep"/>
    <property type="match status" value="1"/>
</dbReference>
<comment type="caution">
    <text evidence="1">The sequence shown here is derived from an EMBL/GenBank/DDBJ whole genome shotgun (WGS) entry which is preliminary data.</text>
</comment>
<dbReference type="GO" id="GO:0016740">
    <property type="term" value="F:transferase activity"/>
    <property type="evidence" value="ECO:0007669"/>
    <property type="project" value="UniProtKB-KW"/>
</dbReference>
<dbReference type="AlphaFoldDB" id="A0A2T3HSD1"/>
<reference evidence="1 2" key="1">
    <citation type="submission" date="2018-03" db="EMBL/GenBank/DDBJ databases">
        <title>Whole genome sequencing of Histamine producing bacteria.</title>
        <authorList>
            <person name="Butler K."/>
        </authorList>
    </citation>
    <scope>NUCLEOTIDE SEQUENCE [LARGE SCALE GENOMIC DNA]</scope>
    <source>
        <strain evidence="1 2">DSM 23343</strain>
    </source>
</reference>
<sequence>MLKKAYKIYGFLGFLRLCRDILLTKLFFSKIRIIRYPFYIRGGDNVYFGKGFTSGVGLRLDAFEQYGKKKPKLIFGENCQVNDYVHIGCVESIEIGDDVLIASKVFITDHNHGDLEDHSDFLLSPIDRKLTSNNVRIGNKSWIGESVMILPGVSIGEGCIIGAGSIVTKNIPDFSVAVGNPAKVIKYFDIENNIWIKSK</sequence>
<dbReference type="Proteomes" id="UP000241858">
    <property type="component" value="Unassembled WGS sequence"/>
</dbReference>
<dbReference type="EMBL" id="PYLY01000082">
    <property type="protein sequence ID" value="PST95967.1"/>
    <property type="molecule type" value="Genomic_DNA"/>
</dbReference>
<proteinExistence type="predicted"/>
<dbReference type="PANTHER" id="PTHR23416:SF78">
    <property type="entry name" value="LIPOPOLYSACCHARIDE BIOSYNTHESIS O-ACETYL TRANSFERASE WBBJ-RELATED"/>
    <property type="match status" value="1"/>
</dbReference>
<dbReference type="NCBIfam" id="NF007240">
    <property type="entry name" value="PRK09677.1"/>
    <property type="match status" value="1"/>
</dbReference>
<dbReference type="SUPFAM" id="SSF51161">
    <property type="entry name" value="Trimeric LpxA-like enzymes"/>
    <property type="match status" value="1"/>
</dbReference>
<evidence type="ECO:0000313" key="2">
    <source>
        <dbReference type="Proteomes" id="UP000241858"/>
    </source>
</evidence>
<name>A0A2T3HSD1_9GAMM</name>
<dbReference type="OrthoDB" id="9815592at2"/>
<dbReference type="PANTHER" id="PTHR23416">
    <property type="entry name" value="SIALIC ACID SYNTHASE-RELATED"/>
    <property type="match status" value="1"/>
</dbReference>
<keyword evidence="1" id="KW-0808">Transferase</keyword>